<evidence type="ECO:0000313" key="6">
    <source>
        <dbReference type="EMBL" id="KAK7942477.1"/>
    </source>
</evidence>
<evidence type="ECO:0008006" key="8">
    <source>
        <dbReference type="Google" id="ProtNLM"/>
    </source>
</evidence>
<keyword evidence="3" id="KW-0949">S-adenosyl-L-methionine</keyword>
<dbReference type="Gene3D" id="1.10.10.10">
    <property type="entry name" value="Winged helix-like DNA-binding domain superfamily/Winged helix DNA-binding domain"/>
    <property type="match status" value="1"/>
</dbReference>
<dbReference type="InterPro" id="IPR012967">
    <property type="entry name" value="COMT_dimerisation"/>
</dbReference>
<dbReference type="PANTHER" id="PTHR43712">
    <property type="entry name" value="PUTATIVE (AFU_ORTHOLOGUE AFUA_4G14580)-RELATED"/>
    <property type="match status" value="1"/>
</dbReference>
<protein>
    <recommendedName>
        <fullName evidence="8">O-methyltransferase</fullName>
    </recommendedName>
</protein>
<dbReference type="PANTHER" id="PTHR43712:SF17">
    <property type="entry name" value="O-METHYLTRANSFERASE"/>
    <property type="match status" value="1"/>
</dbReference>
<keyword evidence="7" id="KW-1185">Reference proteome</keyword>
<dbReference type="Proteomes" id="UP001391051">
    <property type="component" value="Unassembled WGS sequence"/>
</dbReference>
<dbReference type="Pfam" id="PF00891">
    <property type="entry name" value="Methyltransf_2"/>
    <property type="match status" value="1"/>
</dbReference>
<evidence type="ECO:0000259" key="5">
    <source>
        <dbReference type="Pfam" id="PF08100"/>
    </source>
</evidence>
<evidence type="ECO:0000259" key="4">
    <source>
        <dbReference type="Pfam" id="PF00891"/>
    </source>
</evidence>
<evidence type="ECO:0000256" key="3">
    <source>
        <dbReference type="ARBA" id="ARBA00022691"/>
    </source>
</evidence>
<dbReference type="Gene3D" id="3.40.50.150">
    <property type="entry name" value="Vaccinia Virus protein VP39"/>
    <property type="match status" value="1"/>
</dbReference>
<sequence>MAANQSSCSSDKVPQALDSISADSFASEGDRSRVLLAAHHLVARLETPWETVSRLCMNQPAVGASLKVAKDLQLFEKWHERGGLAESATDLAALVNCDPQLLARLLRHLASNQMLEEVSCEVYRPSPFSTSLLQPAFGEWINFLYDVSLPCFYKMPEYLQKTGYQEPADPRDGIHQYTWGHRTDLWQYHTDHPREGQSFNRALGGKMAHQAGWPDIVPLSPLLDGAEADGPLLVDVGGNIGHDLNRFRAVYPDVDARLYLQDVPAVIKGAKVPDTVNKMAHDFFQPQPIKGARIYYMHGILHDWSDEPSRQILTALRGALRPGYSKLLIHDHVLPETGAQPLATSFDLMMMTCVSGKERSEGQWRDLLGSAGFKIVKFWRSSQAIQGVVEAELA</sequence>
<dbReference type="Pfam" id="PF08100">
    <property type="entry name" value="Dimerisation"/>
    <property type="match status" value="1"/>
</dbReference>
<comment type="caution">
    <text evidence="6">The sequence shown here is derived from an EMBL/GenBank/DDBJ whole genome shotgun (WGS) entry which is preliminary data.</text>
</comment>
<feature type="domain" description="O-methyltransferase C-terminal" evidence="4">
    <location>
        <begin position="174"/>
        <end position="374"/>
    </location>
</feature>
<accession>A0ABR1PXL2</accession>
<evidence type="ECO:0000256" key="2">
    <source>
        <dbReference type="ARBA" id="ARBA00022679"/>
    </source>
</evidence>
<proteinExistence type="predicted"/>
<keyword evidence="2" id="KW-0808">Transferase</keyword>
<keyword evidence="1" id="KW-0489">Methyltransferase</keyword>
<dbReference type="GeneID" id="92080874"/>
<dbReference type="SUPFAM" id="SSF46785">
    <property type="entry name" value="Winged helix' DNA-binding domain"/>
    <property type="match status" value="1"/>
</dbReference>
<name>A0ABR1PXL2_9PEZI</name>
<dbReference type="InterPro" id="IPR016461">
    <property type="entry name" value="COMT-like"/>
</dbReference>
<reference evidence="6 7" key="1">
    <citation type="submission" date="2023-01" db="EMBL/GenBank/DDBJ databases">
        <title>Analysis of 21 Apiospora genomes using comparative genomics revels a genus with tremendous synthesis potential of carbohydrate active enzymes and secondary metabolites.</title>
        <authorList>
            <person name="Sorensen T."/>
        </authorList>
    </citation>
    <scope>NUCLEOTIDE SEQUENCE [LARGE SCALE GENOMIC DNA]</scope>
    <source>
        <strain evidence="6 7">CBS 24483</strain>
    </source>
</reference>
<dbReference type="PIRSF" id="PIRSF005739">
    <property type="entry name" value="O-mtase"/>
    <property type="match status" value="1"/>
</dbReference>
<dbReference type="InterPro" id="IPR036390">
    <property type="entry name" value="WH_DNA-bd_sf"/>
</dbReference>
<dbReference type="RefSeq" id="XP_066694508.1">
    <property type="nucleotide sequence ID" value="XM_066847812.1"/>
</dbReference>
<gene>
    <name evidence="6" type="ORF">PG986_011590</name>
</gene>
<evidence type="ECO:0000256" key="1">
    <source>
        <dbReference type="ARBA" id="ARBA00022603"/>
    </source>
</evidence>
<dbReference type="InterPro" id="IPR036388">
    <property type="entry name" value="WH-like_DNA-bd_sf"/>
</dbReference>
<dbReference type="EMBL" id="JAQQWE010000008">
    <property type="protein sequence ID" value="KAK7942477.1"/>
    <property type="molecule type" value="Genomic_DNA"/>
</dbReference>
<organism evidence="6 7">
    <name type="scientific">Apiospora aurea</name>
    <dbReference type="NCBI Taxonomy" id="335848"/>
    <lineage>
        <taxon>Eukaryota</taxon>
        <taxon>Fungi</taxon>
        <taxon>Dikarya</taxon>
        <taxon>Ascomycota</taxon>
        <taxon>Pezizomycotina</taxon>
        <taxon>Sordariomycetes</taxon>
        <taxon>Xylariomycetidae</taxon>
        <taxon>Amphisphaeriales</taxon>
        <taxon>Apiosporaceae</taxon>
        <taxon>Apiospora</taxon>
    </lineage>
</organism>
<evidence type="ECO:0000313" key="7">
    <source>
        <dbReference type="Proteomes" id="UP001391051"/>
    </source>
</evidence>
<dbReference type="SUPFAM" id="SSF53335">
    <property type="entry name" value="S-adenosyl-L-methionine-dependent methyltransferases"/>
    <property type="match status" value="1"/>
</dbReference>
<feature type="domain" description="O-methyltransferase dimerisation" evidence="5">
    <location>
        <begin position="62"/>
        <end position="134"/>
    </location>
</feature>
<dbReference type="PROSITE" id="PS51683">
    <property type="entry name" value="SAM_OMT_II"/>
    <property type="match status" value="1"/>
</dbReference>
<dbReference type="InterPro" id="IPR029063">
    <property type="entry name" value="SAM-dependent_MTases_sf"/>
</dbReference>
<dbReference type="InterPro" id="IPR001077">
    <property type="entry name" value="COMT_C"/>
</dbReference>